<dbReference type="HOGENOM" id="CLU_076322_0_0_7"/>
<dbReference type="eggNOG" id="ENOG50322TS">
    <property type="taxonomic scope" value="Bacteria"/>
</dbReference>
<accession>A1ALQ8</accession>
<name>A1ALQ8_PELPD</name>
<dbReference type="KEGG" id="ppd:Ppro_0647"/>
<dbReference type="AlphaFoldDB" id="A1ALQ8"/>
<reference evidence="1 2" key="1">
    <citation type="submission" date="2006-10" db="EMBL/GenBank/DDBJ databases">
        <title>Complete sequence of chromosome of Pelobacter propionicus DSM 2379.</title>
        <authorList>
            <consortium name="US DOE Joint Genome Institute"/>
            <person name="Copeland A."/>
            <person name="Lucas S."/>
            <person name="Lapidus A."/>
            <person name="Barry K."/>
            <person name="Detter J.C."/>
            <person name="Glavina del Rio T."/>
            <person name="Hammon N."/>
            <person name="Israni S."/>
            <person name="Dalin E."/>
            <person name="Tice H."/>
            <person name="Pitluck S."/>
            <person name="Saunders E."/>
            <person name="Brettin T."/>
            <person name="Bruce D."/>
            <person name="Han C."/>
            <person name="Tapia R."/>
            <person name="Schmutz J."/>
            <person name="Larimer F."/>
            <person name="Land M."/>
            <person name="Hauser L."/>
            <person name="Kyrpides N."/>
            <person name="Kim E."/>
            <person name="Lovley D."/>
            <person name="Richardson P."/>
        </authorList>
    </citation>
    <scope>NUCLEOTIDE SEQUENCE [LARGE SCALE GENOMIC DNA]</scope>
    <source>
        <strain evidence="2">DSM 2379 / NBRC 103807 / OttBd1</strain>
    </source>
</reference>
<protein>
    <recommendedName>
        <fullName evidence="3">DUF4388 domain-containing protein</fullName>
    </recommendedName>
</protein>
<dbReference type="STRING" id="338966.Ppro_0647"/>
<evidence type="ECO:0000313" key="1">
    <source>
        <dbReference type="EMBL" id="ABK98278.1"/>
    </source>
</evidence>
<dbReference type="RefSeq" id="WP_011734591.1">
    <property type="nucleotide sequence ID" value="NC_008609.1"/>
</dbReference>
<evidence type="ECO:0008006" key="3">
    <source>
        <dbReference type="Google" id="ProtNLM"/>
    </source>
</evidence>
<keyword evidence="2" id="KW-1185">Reference proteome</keyword>
<proteinExistence type="predicted"/>
<organism evidence="1 2">
    <name type="scientific">Pelobacter propionicus (strain DSM 2379 / NBRC 103807 / OttBd1)</name>
    <dbReference type="NCBI Taxonomy" id="338966"/>
    <lineage>
        <taxon>Bacteria</taxon>
        <taxon>Pseudomonadati</taxon>
        <taxon>Thermodesulfobacteriota</taxon>
        <taxon>Desulfuromonadia</taxon>
        <taxon>Desulfuromonadales</taxon>
        <taxon>Desulfuromonadaceae</taxon>
        <taxon>Pelobacter</taxon>
    </lineage>
</organism>
<gene>
    <name evidence="1" type="ordered locus">Ppro_0647</name>
</gene>
<evidence type="ECO:0000313" key="2">
    <source>
        <dbReference type="Proteomes" id="UP000006732"/>
    </source>
</evidence>
<dbReference type="Proteomes" id="UP000006732">
    <property type="component" value="Chromosome"/>
</dbReference>
<dbReference type="OrthoDB" id="5392475at2"/>
<dbReference type="EMBL" id="CP000482">
    <property type="protein sequence ID" value="ABK98278.1"/>
    <property type="molecule type" value="Genomic_DNA"/>
</dbReference>
<sequence length="226" mass="24588">MLFLPKGNPLFENLDTAKLMLPDVLTKLRSAGFSGYVSFLFPSATIIMTLETGKMGCLLLEEQGGVRRADREALAELSDLMLSTGEGVMSVYTLSPRLCACIRALLRGTVVYGAQELKLLNIAGLLQQISSERITGCLRTYTNDRSSLIFYQDGSPLGFFHDGSSDLETVANESQWIASLSGAKIDLYSTPAMAEPLETDLLEIVDIQDLWNNAVARQQNAGTVPA</sequence>